<name>A0ABU6XW81_9FABA</name>
<proteinExistence type="predicted"/>
<organism evidence="2 3">
    <name type="scientific">Stylosanthes scabra</name>
    <dbReference type="NCBI Taxonomy" id="79078"/>
    <lineage>
        <taxon>Eukaryota</taxon>
        <taxon>Viridiplantae</taxon>
        <taxon>Streptophyta</taxon>
        <taxon>Embryophyta</taxon>
        <taxon>Tracheophyta</taxon>
        <taxon>Spermatophyta</taxon>
        <taxon>Magnoliopsida</taxon>
        <taxon>eudicotyledons</taxon>
        <taxon>Gunneridae</taxon>
        <taxon>Pentapetalae</taxon>
        <taxon>rosids</taxon>
        <taxon>fabids</taxon>
        <taxon>Fabales</taxon>
        <taxon>Fabaceae</taxon>
        <taxon>Papilionoideae</taxon>
        <taxon>50 kb inversion clade</taxon>
        <taxon>dalbergioids sensu lato</taxon>
        <taxon>Dalbergieae</taxon>
        <taxon>Pterocarpus clade</taxon>
        <taxon>Stylosanthes</taxon>
    </lineage>
</organism>
<feature type="compositionally biased region" description="Basic and acidic residues" evidence="1">
    <location>
        <begin position="113"/>
        <end position="122"/>
    </location>
</feature>
<evidence type="ECO:0000256" key="1">
    <source>
        <dbReference type="SAM" id="MobiDB-lite"/>
    </source>
</evidence>
<feature type="region of interest" description="Disordered" evidence="1">
    <location>
        <begin position="96"/>
        <end position="122"/>
    </location>
</feature>
<accession>A0ABU6XW81</accession>
<dbReference type="EMBL" id="JASCZI010213979">
    <property type="protein sequence ID" value="MED6201786.1"/>
    <property type="molecule type" value="Genomic_DNA"/>
</dbReference>
<evidence type="ECO:0000313" key="2">
    <source>
        <dbReference type="EMBL" id="MED6201786.1"/>
    </source>
</evidence>
<keyword evidence="3" id="KW-1185">Reference proteome</keyword>
<comment type="caution">
    <text evidence="2">The sequence shown here is derived from an EMBL/GenBank/DDBJ whole genome shotgun (WGS) entry which is preliminary data.</text>
</comment>
<gene>
    <name evidence="2" type="ORF">PIB30_098522</name>
</gene>
<dbReference type="Proteomes" id="UP001341840">
    <property type="component" value="Unassembled WGS sequence"/>
</dbReference>
<evidence type="ECO:0000313" key="3">
    <source>
        <dbReference type="Proteomes" id="UP001341840"/>
    </source>
</evidence>
<reference evidence="2 3" key="1">
    <citation type="journal article" date="2023" name="Plants (Basel)">
        <title>Bridging the Gap: Combining Genomics and Transcriptomics Approaches to Understand Stylosanthes scabra, an Orphan Legume from the Brazilian Caatinga.</title>
        <authorList>
            <person name="Ferreira-Neto J.R.C."/>
            <person name="da Silva M.D."/>
            <person name="Binneck E."/>
            <person name="de Melo N.F."/>
            <person name="da Silva R.H."/>
            <person name="de Melo A.L.T.M."/>
            <person name="Pandolfi V."/>
            <person name="Bustamante F.O."/>
            <person name="Brasileiro-Vidal A.C."/>
            <person name="Benko-Iseppon A.M."/>
        </authorList>
    </citation>
    <scope>NUCLEOTIDE SEQUENCE [LARGE SCALE GENOMIC DNA]</scope>
    <source>
        <tissue evidence="2">Leaves</tissue>
    </source>
</reference>
<protein>
    <submittedName>
        <fullName evidence="2">Uncharacterized protein</fullName>
    </submittedName>
</protein>
<sequence>MCNFRRKVVPLRKSGVEDEKNRRGGVGSENLEAHVGEKNCDECMGLKVLFNEEVEDEENEYDEVLRTKQICEEGGIKFNDDSGDILIKGLIDPRNENMRENSEVLEGGARNAAEGKSRRNRN</sequence>